<dbReference type="OrthoDB" id="5550at2759"/>
<keyword evidence="4" id="KW-0539">Nucleus</keyword>
<dbReference type="InterPro" id="IPR017930">
    <property type="entry name" value="Myb_dom"/>
</dbReference>
<dbReference type="InterPro" id="IPR001005">
    <property type="entry name" value="SANT/Myb"/>
</dbReference>
<dbReference type="SUPFAM" id="SSF46689">
    <property type="entry name" value="Homeodomain-like"/>
    <property type="match status" value="1"/>
</dbReference>
<feature type="domain" description="Myb-like" evidence="6">
    <location>
        <begin position="304"/>
        <end position="348"/>
    </location>
</feature>
<dbReference type="InterPro" id="IPR006447">
    <property type="entry name" value="Myb_dom_plants"/>
</dbReference>
<dbReference type="PROSITE" id="PS51293">
    <property type="entry name" value="SANT"/>
    <property type="match status" value="1"/>
</dbReference>
<reference evidence="9" key="2">
    <citation type="submission" date="2018-10" db="UniProtKB">
        <authorList>
            <consortium name="EnsemblPlants"/>
        </authorList>
    </citation>
    <scope>IDENTIFICATION</scope>
</reference>
<accession>A0A3B6CJH7</accession>
<dbReference type="AlphaFoldDB" id="A0A3B6CJH7"/>
<keyword evidence="1" id="KW-0805">Transcription regulation</keyword>
<dbReference type="PROSITE" id="PS50090">
    <property type="entry name" value="MYB_LIKE"/>
    <property type="match status" value="1"/>
</dbReference>
<dbReference type="EnsemblPlants" id="TraesCS2B02G617700.1">
    <property type="protein sequence ID" value="TraesCS2B02G617700.1"/>
    <property type="gene ID" value="TraesCS2B02G617700"/>
</dbReference>
<feature type="domain" description="HTH myb-type" evidence="8">
    <location>
        <begin position="304"/>
        <end position="352"/>
    </location>
</feature>
<dbReference type="Pfam" id="PF00249">
    <property type="entry name" value="Myb_DNA-binding"/>
    <property type="match status" value="1"/>
</dbReference>
<dbReference type="GO" id="GO:0003677">
    <property type="term" value="F:DNA binding"/>
    <property type="evidence" value="ECO:0007669"/>
    <property type="project" value="UniProtKB-KW"/>
</dbReference>
<dbReference type="SMR" id="A0A3B6CJH7"/>
<dbReference type="NCBIfam" id="TIGR01557">
    <property type="entry name" value="myb_SHAQKYF"/>
    <property type="match status" value="1"/>
</dbReference>
<dbReference type="Proteomes" id="UP000019116">
    <property type="component" value="Chromosome 2B"/>
</dbReference>
<feature type="region of interest" description="Disordered" evidence="5">
    <location>
        <begin position="16"/>
        <end position="36"/>
    </location>
</feature>
<evidence type="ECO:0000256" key="4">
    <source>
        <dbReference type="ARBA" id="ARBA00023242"/>
    </source>
</evidence>
<evidence type="ECO:0000313" key="9">
    <source>
        <dbReference type="EnsemblPlants" id="TraesCS2B02G617700.1"/>
    </source>
</evidence>
<name>A0A3B6CJH7_WHEAT</name>
<dbReference type="Gene3D" id="1.10.10.60">
    <property type="entry name" value="Homeodomain-like"/>
    <property type="match status" value="1"/>
</dbReference>
<evidence type="ECO:0000256" key="2">
    <source>
        <dbReference type="ARBA" id="ARBA00023125"/>
    </source>
</evidence>
<dbReference type="PROSITE" id="PS51294">
    <property type="entry name" value="HTH_MYB"/>
    <property type="match status" value="1"/>
</dbReference>
<sequence>MDARVSVEEARSIITRFNNKGSSSDQANHNNYDNKPDTKLRMWFPCETMQQDAMRVMEKGKGVIAVTEENKVEALENKMSTHEPVITPSTRNDWTQEEHCSLWSAMNARVSVEEPRSIITRFNNKESSSDGANQNTYNKKPDTKLRMWYPCETMQQDDMRVMEKGKGVIAMTEENKVEALDNKMSTHQPVIAPNARNYWTQEEHWSLWYAMNARVGVEEPGSIIIGFNNKESSHVDENNSKYNNKPGTELRMQYHCDTMQQEGSRVMEERKDVIAMSEENNVEVLENEMSIHQPVIAPSARIYWTKEEHWNFIHGLSVYGRGKWKEISKDFVTTKTPVQVSSHAHKYFKRLERKNLRRRYSINDLGLEIARPWIMENSSSARQSRILGDLDHRNPSFGL</sequence>
<feature type="compositionally biased region" description="Polar residues" evidence="5">
    <location>
        <begin position="16"/>
        <end position="31"/>
    </location>
</feature>
<evidence type="ECO:0000259" key="6">
    <source>
        <dbReference type="PROSITE" id="PS50090"/>
    </source>
</evidence>
<evidence type="ECO:0000259" key="8">
    <source>
        <dbReference type="PROSITE" id="PS51294"/>
    </source>
</evidence>
<reference evidence="9" key="1">
    <citation type="submission" date="2018-08" db="EMBL/GenBank/DDBJ databases">
        <authorList>
            <person name="Rossello M."/>
        </authorList>
    </citation>
    <scope>NUCLEOTIDE SEQUENCE [LARGE SCALE GENOMIC DNA]</scope>
    <source>
        <strain evidence="9">cv. Chinese Spring</strain>
    </source>
</reference>
<keyword evidence="10" id="KW-1185">Reference proteome</keyword>
<dbReference type="Gramene" id="TraesCS2B03G1574700.1">
    <property type="protein sequence ID" value="TraesCS2B03G1574700.1.CDS"/>
    <property type="gene ID" value="TraesCS2B03G1574700"/>
</dbReference>
<dbReference type="PANTHER" id="PTHR44042">
    <property type="entry name" value="DUPLICATED HOMEODOMAIN-LIKE SUPERFAMILY PROTEIN-RELATED"/>
    <property type="match status" value="1"/>
</dbReference>
<dbReference type="InterPro" id="IPR017884">
    <property type="entry name" value="SANT_dom"/>
</dbReference>
<dbReference type="PANTHER" id="PTHR44042:SF30">
    <property type="entry name" value="GENOME ASSEMBLY, CHROMOSOME: II"/>
    <property type="match status" value="1"/>
</dbReference>
<dbReference type="Gramene" id="TraesNOR2B03G01092460.1">
    <property type="protein sequence ID" value="TraesNOR2B03G01092460.1"/>
    <property type="gene ID" value="TraesNOR2B03G01092460"/>
</dbReference>
<keyword evidence="3" id="KW-0804">Transcription</keyword>
<feature type="domain" description="SANT" evidence="7">
    <location>
        <begin position="304"/>
        <end position="352"/>
    </location>
</feature>
<organism evidence="9">
    <name type="scientific">Triticum aestivum</name>
    <name type="common">Wheat</name>
    <dbReference type="NCBI Taxonomy" id="4565"/>
    <lineage>
        <taxon>Eukaryota</taxon>
        <taxon>Viridiplantae</taxon>
        <taxon>Streptophyta</taxon>
        <taxon>Embryophyta</taxon>
        <taxon>Tracheophyta</taxon>
        <taxon>Spermatophyta</taxon>
        <taxon>Magnoliopsida</taxon>
        <taxon>Liliopsida</taxon>
        <taxon>Poales</taxon>
        <taxon>Poaceae</taxon>
        <taxon>BOP clade</taxon>
        <taxon>Pooideae</taxon>
        <taxon>Triticodae</taxon>
        <taxon>Triticeae</taxon>
        <taxon>Triticinae</taxon>
        <taxon>Triticum</taxon>
    </lineage>
</organism>
<evidence type="ECO:0000259" key="7">
    <source>
        <dbReference type="PROSITE" id="PS51293"/>
    </source>
</evidence>
<keyword evidence="2" id="KW-0238">DNA-binding</keyword>
<evidence type="ECO:0000256" key="3">
    <source>
        <dbReference type="ARBA" id="ARBA00023163"/>
    </source>
</evidence>
<evidence type="ECO:0000256" key="1">
    <source>
        <dbReference type="ARBA" id="ARBA00023015"/>
    </source>
</evidence>
<dbReference type="SMART" id="SM00717">
    <property type="entry name" value="SANT"/>
    <property type="match status" value="1"/>
</dbReference>
<evidence type="ECO:0000313" key="10">
    <source>
        <dbReference type="Proteomes" id="UP000019116"/>
    </source>
</evidence>
<dbReference type="InterPro" id="IPR009057">
    <property type="entry name" value="Homeodomain-like_sf"/>
</dbReference>
<dbReference type="Gramene" id="TraesCS2B02G617700.1">
    <property type="protein sequence ID" value="TraesCS2B02G617700.1"/>
    <property type="gene ID" value="TraesCS2B02G617700"/>
</dbReference>
<protein>
    <submittedName>
        <fullName evidence="9">Uncharacterized protein</fullName>
    </submittedName>
</protein>
<dbReference type="STRING" id="4565.A0A3B6CJH7"/>
<evidence type="ECO:0000256" key="5">
    <source>
        <dbReference type="SAM" id="MobiDB-lite"/>
    </source>
</evidence>
<proteinExistence type="predicted"/>